<comment type="caution">
    <text evidence="6">The sequence shown here is derived from an EMBL/GenBank/DDBJ whole genome shotgun (WGS) entry which is preliminary data.</text>
</comment>
<reference evidence="6 7" key="1">
    <citation type="journal article" date="2024" name="Proc. Natl. Acad. Sci. U.S.A.">
        <title>The evolutionary genomics of adaptation to stress in wild rhizobium bacteria.</title>
        <authorList>
            <person name="Kehlet-Delgado H."/>
            <person name="Montoya A.P."/>
            <person name="Jensen K.T."/>
            <person name="Wendlandt C.E."/>
            <person name="Dexheimer C."/>
            <person name="Roberts M."/>
            <person name="Torres Martinez L."/>
            <person name="Friesen M.L."/>
            <person name="Griffitts J.S."/>
            <person name="Porter S.S."/>
        </authorList>
    </citation>
    <scope>NUCLEOTIDE SEQUENCE [LARGE SCALE GENOMIC DNA]</scope>
    <source>
        <strain evidence="6 7">M0729</strain>
    </source>
</reference>
<dbReference type="InterPro" id="IPR036271">
    <property type="entry name" value="Tet_transcr_reg_TetR-rel_C_sf"/>
</dbReference>
<dbReference type="Pfam" id="PF00440">
    <property type="entry name" value="TetR_N"/>
    <property type="match status" value="1"/>
</dbReference>
<dbReference type="InterPro" id="IPR050109">
    <property type="entry name" value="HTH-type_TetR-like_transc_reg"/>
</dbReference>
<evidence type="ECO:0000256" key="2">
    <source>
        <dbReference type="ARBA" id="ARBA00023125"/>
    </source>
</evidence>
<dbReference type="PANTHER" id="PTHR30055:SF220">
    <property type="entry name" value="TETR-FAMILY REGULATORY PROTEIN"/>
    <property type="match status" value="1"/>
</dbReference>
<keyword evidence="3" id="KW-0804">Transcription</keyword>
<dbReference type="SUPFAM" id="SSF46689">
    <property type="entry name" value="Homeodomain-like"/>
    <property type="match status" value="1"/>
</dbReference>
<evidence type="ECO:0000313" key="7">
    <source>
        <dbReference type="Proteomes" id="UP001464387"/>
    </source>
</evidence>
<accession>A0ABV1YFU8</accession>
<feature type="DNA-binding region" description="H-T-H motif" evidence="4">
    <location>
        <begin position="35"/>
        <end position="54"/>
    </location>
</feature>
<evidence type="ECO:0000256" key="1">
    <source>
        <dbReference type="ARBA" id="ARBA00023015"/>
    </source>
</evidence>
<keyword evidence="2 4" id="KW-0238">DNA-binding</keyword>
<dbReference type="EMBL" id="JAMYPJ010000016">
    <property type="protein sequence ID" value="MER8934003.1"/>
    <property type="molecule type" value="Genomic_DNA"/>
</dbReference>
<dbReference type="PROSITE" id="PS50977">
    <property type="entry name" value="HTH_TETR_2"/>
    <property type="match status" value="1"/>
</dbReference>
<gene>
    <name evidence="6" type="ORF">NKI33_13625</name>
</gene>
<evidence type="ECO:0000313" key="6">
    <source>
        <dbReference type="EMBL" id="MER8934003.1"/>
    </source>
</evidence>
<proteinExistence type="predicted"/>
<dbReference type="PANTHER" id="PTHR30055">
    <property type="entry name" value="HTH-TYPE TRANSCRIPTIONAL REGULATOR RUTR"/>
    <property type="match status" value="1"/>
</dbReference>
<evidence type="ECO:0000259" key="5">
    <source>
        <dbReference type="PROSITE" id="PS50977"/>
    </source>
</evidence>
<dbReference type="InterPro" id="IPR025996">
    <property type="entry name" value="MT1864/Rv1816-like_C"/>
</dbReference>
<dbReference type="Pfam" id="PF13305">
    <property type="entry name" value="TetR_C_33"/>
    <property type="match status" value="1"/>
</dbReference>
<protein>
    <submittedName>
        <fullName evidence="6">TetR/AcrR family transcriptional regulator</fullName>
    </submittedName>
</protein>
<dbReference type="Gene3D" id="1.10.357.10">
    <property type="entry name" value="Tetracycline Repressor, domain 2"/>
    <property type="match status" value="1"/>
</dbReference>
<dbReference type="SUPFAM" id="SSF48498">
    <property type="entry name" value="Tetracyclin repressor-like, C-terminal domain"/>
    <property type="match status" value="1"/>
</dbReference>
<sequence>MKDAPSRPYHHGDLRRAVIETALDMLREEKGWQFTLREVARRAGVSHAAPYKHFPDKAALLAELAMIGFDRLRASLSAAKPEAPKSLRDEIAPVAHAYVAFGTDNPALYRLMFSAGEEKAAGVHLNERALAVFDVAREILRCGQDAGSIRKRALEGQAAAWWGLIHGMTMLAIDGLLVPEKVGSAPLDAALSTLVEGLGNPAI</sequence>
<dbReference type="RefSeq" id="WP_287272437.1">
    <property type="nucleotide sequence ID" value="NZ_JAMYMY010000019.1"/>
</dbReference>
<dbReference type="InterPro" id="IPR001647">
    <property type="entry name" value="HTH_TetR"/>
</dbReference>
<organism evidence="6 7">
    <name type="scientific">Mesorhizobium opportunistum</name>
    <dbReference type="NCBI Taxonomy" id="593909"/>
    <lineage>
        <taxon>Bacteria</taxon>
        <taxon>Pseudomonadati</taxon>
        <taxon>Pseudomonadota</taxon>
        <taxon>Alphaproteobacteria</taxon>
        <taxon>Hyphomicrobiales</taxon>
        <taxon>Phyllobacteriaceae</taxon>
        <taxon>Mesorhizobium</taxon>
    </lineage>
</organism>
<evidence type="ECO:0000256" key="3">
    <source>
        <dbReference type="ARBA" id="ARBA00023163"/>
    </source>
</evidence>
<dbReference type="PRINTS" id="PR00455">
    <property type="entry name" value="HTHTETR"/>
</dbReference>
<feature type="domain" description="HTH tetR-type" evidence="5">
    <location>
        <begin position="12"/>
        <end position="72"/>
    </location>
</feature>
<dbReference type="InterPro" id="IPR009057">
    <property type="entry name" value="Homeodomain-like_sf"/>
</dbReference>
<keyword evidence="7" id="KW-1185">Reference proteome</keyword>
<dbReference type="Proteomes" id="UP001464387">
    <property type="component" value="Unassembled WGS sequence"/>
</dbReference>
<name>A0ABV1YFU8_9HYPH</name>
<evidence type="ECO:0000256" key="4">
    <source>
        <dbReference type="PROSITE-ProRule" id="PRU00335"/>
    </source>
</evidence>
<keyword evidence="1" id="KW-0805">Transcription regulation</keyword>